<organism evidence="2 3">
    <name type="scientific">Halobacillus salinarum</name>
    <dbReference type="NCBI Taxonomy" id="2932257"/>
    <lineage>
        <taxon>Bacteria</taxon>
        <taxon>Bacillati</taxon>
        <taxon>Bacillota</taxon>
        <taxon>Bacilli</taxon>
        <taxon>Bacillales</taxon>
        <taxon>Bacillaceae</taxon>
        <taxon>Halobacillus</taxon>
    </lineage>
</organism>
<dbReference type="CDD" id="cd07040">
    <property type="entry name" value="HP"/>
    <property type="match status" value="1"/>
</dbReference>
<dbReference type="PANTHER" id="PTHR48100:SF1">
    <property type="entry name" value="HISTIDINE PHOSPHATASE FAMILY PROTEIN-RELATED"/>
    <property type="match status" value="1"/>
</dbReference>
<dbReference type="RefSeq" id="WP_244707845.1">
    <property type="nucleotide sequence ID" value="NZ_CP095073.1"/>
</dbReference>
<evidence type="ECO:0000313" key="3">
    <source>
        <dbReference type="Proteomes" id="UP000831787"/>
    </source>
</evidence>
<dbReference type="SUPFAM" id="SSF53254">
    <property type="entry name" value="Phosphoglycerate mutase-like"/>
    <property type="match status" value="1"/>
</dbReference>
<dbReference type="Proteomes" id="UP000831787">
    <property type="component" value="Chromosome"/>
</dbReference>
<evidence type="ECO:0000256" key="1">
    <source>
        <dbReference type="SAM" id="MobiDB-lite"/>
    </source>
</evidence>
<feature type="region of interest" description="Disordered" evidence="1">
    <location>
        <begin position="1"/>
        <end position="26"/>
    </location>
</feature>
<protein>
    <submittedName>
        <fullName evidence="2">Histidine phosphatase family protein</fullName>
    </submittedName>
</protein>
<sequence>MELNLVRHGEGEHTSNVPASLHKKDPHLTSAGKKEAEKLRHLYSLEEGDLLLASPLTRTLETASIWTKGSDCRRVTTPLVGPRMFPQLKN</sequence>
<keyword evidence="3" id="KW-1185">Reference proteome</keyword>
<dbReference type="InterPro" id="IPR013078">
    <property type="entry name" value="His_Pase_superF_clade-1"/>
</dbReference>
<gene>
    <name evidence="2" type="ORF">MUN89_11490</name>
</gene>
<accession>A0ABY4EGN8</accession>
<dbReference type="InterPro" id="IPR029033">
    <property type="entry name" value="His_PPase_superfam"/>
</dbReference>
<name>A0ABY4EGN8_9BACI</name>
<dbReference type="PANTHER" id="PTHR48100">
    <property type="entry name" value="BROAD-SPECIFICITY PHOSPHATASE YOR283W-RELATED"/>
    <property type="match status" value="1"/>
</dbReference>
<proteinExistence type="predicted"/>
<dbReference type="InterPro" id="IPR050275">
    <property type="entry name" value="PGM_Phosphatase"/>
</dbReference>
<dbReference type="EMBL" id="CP095073">
    <property type="protein sequence ID" value="UOQ42602.1"/>
    <property type="molecule type" value="Genomic_DNA"/>
</dbReference>
<evidence type="ECO:0000313" key="2">
    <source>
        <dbReference type="EMBL" id="UOQ42602.1"/>
    </source>
</evidence>
<feature type="compositionally biased region" description="Basic and acidic residues" evidence="1">
    <location>
        <begin position="1"/>
        <end position="13"/>
    </location>
</feature>
<reference evidence="2 3" key="1">
    <citation type="submission" date="2022-04" db="EMBL/GenBank/DDBJ databases">
        <title>Halobacillus sp. isolated from saltern.</title>
        <authorList>
            <person name="Won M."/>
            <person name="Lee C.-M."/>
            <person name="Woen H.-Y."/>
            <person name="Kwon S.-W."/>
        </authorList>
    </citation>
    <scope>NUCLEOTIDE SEQUENCE [LARGE SCALE GENOMIC DNA]</scope>
    <source>
        <strain evidence="2 3">SSBR10-3</strain>
    </source>
</reference>
<dbReference type="Gene3D" id="3.40.50.1240">
    <property type="entry name" value="Phosphoglycerate mutase-like"/>
    <property type="match status" value="1"/>
</dbReference>
<dbReference type="Pfam" id="PF00300">
    <property type="entry name" value="His_Phos_1"/>
    <property type="match status" value="1"/>
</dbReference>